<evidence type="ECO:0000313" key="1">
    <source>
        <dbReference type="EMBL" id="OAA72153.1"/>
    </source>
</evidence>
<protein>
    <submittedName>
        <fullName evidence="1">Uncharacterized protein</fullName>
    </submittedName>
</protein>
<organism evidence="1 2">
    <name type="scientific">Cordyceps fumosorosea (strain ARSEF 2679)</name>
    <name type="common">Isaria fumosorosea</name>
    <dbReference type="NCBI Taxonomy" id="1081104"/>
    <lineage>
        <taxon>Eukaryota</taxon>
        <taxon>Fungi</taxon>
        <taxon>Dikarya</taxon>
        <taxon>Ascomycota</taxon>
        <taxon>Pezizomycotina</taxon>
        <taxon>Sordariomycetes</taxon>
        <taxon>Hypocreomycetidae</taxon>
        <taxon>Hypocreales</taxon>
        <taxon>Cordycipitaceae</taxon>
        <taxon>Cordyceps</taxon>
    </lineage>
</organism>
<sequence length="65" mass="6856">MNSATGPIPGGWKFGLRDSISMASSRLVGRIMIGKLPAGRGFPETEALLSQVPLPAEINEDNCLS</sequence>
<accession>A0A168D498</accession>
<dbReference type="RefSeq" id="XP_018707599.1">
    <property type="nucleotide sequence ID" value="XM_018844833.1"/>
</dbReference>
<comment type="caution">
    <text evidence="1">The sequence shown here is derived from an EMBL/GenBank/DDBJ whole genome shotgun (WGS) entry which is preliminary data.</text>
</comment>
<reference evidence="1 2" key="1">
    <citation type="journal article" date="2016" name="Genome Biol. Evol.">
        <title>Divergent and convergent evolution of fungal pathogenicity.</title>
        <authorList>
            <person name="Shang Y."/>
            <person name="Xiao G."/>
            <person name="Zheng P."/>
            <person name="Cen K."/>
            <person name="Zhan S."/>
            <person name="Wang C."/>
        </authorList>
    </citation>
    <scope>NUCLEOTIDE SEQUENCE [LARGE SCALE GENOMIC DNA]</scope>
    <source>
        <strain evidence="1 2">ARSEF 2679</strain>
    </source>
</reference>
<dbReference type="Proteomes" id="UP000076744">
    <property type="component" value="Unassembled WGS sequence"/>
</dbReference>
<name>A0A168D498_CORFA</name>
<dbReference type="EMBL" id="AZHB01000002">
    <property type="protein sequence ID" value="OAA72153.1"/>
    <property type="molecule type" value="Genomic_DNA"/>
</dbReference>
<dbReference type="GeneID" id="30017518"/>
<gene>
    <name evidence="1" type="ORF">ISF_01226</name>
</gene>
<dbReference type="AlphaFoldDB" id="A0A168D498"/>
<keyword evidence="2" id="KW-1185">Reference proteome</keyword>
<dbReference type="OrthoDB" id="4924482at2759"/>
<proteinExistence type="predicted"/>
<evidence type="ECO:0000313" key="2">
    <source>
        <dbReference type="Proteomes" id="UP000076744"/>
    </source>
</evidence>